<organism evidence="4 5">
    <name type="scientific">Phocoenobacter skyensis</name>
    <dbReference type="NCBI Taxonomy" id="97481"/>
    <lineage>
        <taxon>Bacteria</taxon>
        <taxon>Pseudomonadati</taxon>
        <taxon>Pseudomonadota</taxon>
        <taxon>Gammaproteobacteria</taxon>
        <taxon>Pasteurellales</taxon>
        <taxon>Pasteurellaceae</taxon>
        <taxon>Phocoenobacter</taxon>
    </lineage>
</organism>
<evidence type="ECO:0000313" key="4">
    <source>
        <dbReference type="EMBL" id="SEM42675.1"/>
    </source>
</evidence>
<dbReference type="Proteomes" id="UP000198883">
    <property type="component" value="Unassembled WGS sequence"/>
</dbReference>
<keyword evidence="2" id="KW-0175">Coiled coil</keyword>
<keyword evidence="3" id="KW-0812">Transmembrane</keyword>
<dbReference type="PANTHER" id="PTHR32347">
    <property type="entry name" value="EFFLUX SYSTEM COMPONENT YKNX-RELATED"/>
    <property type="match status" value="1"/>
</dbReference>
<accession>A0A1H7Y9P3</accession>
<dbReference type="Gene3D" id="2.40.50.100">
    <property type="match status" value="1"/>
</dbReference>
<keyword evidence="3" id="KW-1133">Transmembrane helix</keyword>
<dbReference type="EMBL" id="FOBN01000017">
    <property type="protein sequence ID" value="SEM42675.1"/>
    <property type="molecule type" value="Genomic_DNA"/>
</dbReference>
<sequence length="351" mass="39188">MFNDNRKNSYQYGIWSGSLWSLTFIFVLGIISLILIAPFSQATSPSSTNLSETSKNTAHYYTGYIEGDYRFIAAPSSGWLEVMPHRVGEHLSTKELAFVIEDELQQLDVDKAQAQAQVNTAKGQLMDLKSGKRDEVIAKFNAQRGVLQTKLTQAIIDAKRNKKLVAQKSISLIEAQHSQIKVDEFKKQIDVIDADIALARLSARDGALMSGQSQLALAQARLAQAKIAQARRKVYSRIDGEISAIYRHTGEWVQAGQVVIKLLPTNARKVVFYVSEEEISHWKINDKVMVSADGASPRMATIREIDDRASFTPPVIYSEDTRTKLVFRVVAYFDNDEESLPVGLPVSVYDV</sequence>
<keyword evidence="3" id="KW-0472">Membrane</keyword>
<dbReference type="AlphaFoldDB" id="A0A1H7Y9P3"/>
<dbReference type="Gene3D" id="2.40.30.170">
    <property type="match status" value="1"/>
</dbReference>
<evidence type="ECO:0000256" key="2">
    <source>
        <dbReference type="ARBA" id="ARBA00023054"/>
    </source>
</evidence>
<proteinExistence type="predicted"/>
<dbReference type="STRING" id="97481.SAMN05444853_11724"/>
<evidence type="ECO:0000256" key="3">
    <source>
        <dbReference type="SAM" id="Phobius"/>
    </source>
</evidence>
<dbReference type="PANTHER" id="PTHR32347:SF23">
    <property type="entry name" value="BLL5650 PROTEIN"/>
    <property type="match status" value="1"/>
</dbReference>
<comment type="subcellular location">
    <subcellularLocation>
        <location evidence="1">Cell envelope</location>
    </subcellularLocation>
</comment>
<dbReference type="InterPro" id="IPR050465">
    <property type="entry name" value="UPF0194_transport"/>
</dbReference>
<dbReference type="SUPFAM" id="SSF111369">
    <property type="entry name" value="HlyD-like secretion proteins"/>
    <property type="match status" value="1"/>
</dbReference>
<dbReference type="Gene3D" id="1.10.287.470">
    <property type="entry name" value="Helix hairpin bin"/>
    <property type="match status" value="1"/>
</dbReference>
<protein>
    <submittedName>
        <fullName evidence="4">HlyD family secretion protein</fullName>
    </submittedName>
</protein>
<name>A0A1H7Y9P3_9PAST</name>
<dbReference type="RefSeq" id="WP_090922348.1">
    <property type="nucleotide sequence ID" value="NZ_CP016180.1"/>
</dbReference>
<evidence type="ECO:0000256" key="1">
    <source>
        <dbReference type="ARBA" id="ARBA00004196"/>
    </source>
</evidence>
<feature type="transmembrane region" description="Helical" evidence="3">
    <location>
        <begin position="12"/>
        <end position="39"/>
    </location>
</feature>
<dbReference type="GeneID" id="83544654"/>
<dbReference type="GO" id="GO:0030313">
    <property type="term" value="C:cell envelope"/>
    <property type="evidence" value="ECO:0007669"/>
    <property type="project" value="UniProtKB-SubCell"/>
</dbReference>
<gene>
    <name evidence="4" type="ORF">SAMN05444853_11724</name>
</gene>
<dbReference type="OrthoDB" id="8558741at2"/>
<evidence type="ECO:0000313" key="5">
    <source>
        <dbReference type="Proteomes" id="UP000198883"/>
    </source>
</evidence>
<reference evidence="5" key="1">
    <citation type="submission" date="2016-10" db="EMBL/GenBank/DDBJ databases">
        <authorList>
            <person name="Varghese N."/>
            <person name="Submissions S."/>
        </authorList>
    </citation>
    <scope>NUCLEOTIDE SEQUENCE [LARGE SCALE GENOMIC DNA]</scope>
    <source>
        <strain evidence="5">DSM 24204</strain>
    </source>
</reference>